<proteinExistence type="predicted"/>
<dbReference type="RefSeq" id="WP_131011848.1">
    <property type="nucleotide sequence ID" value="NZ_SIRE01000003.1"/>
</dbReference>
<dbReference type="EMBL" id="SIRE01000003">
    <property type="protein sequence ID" value="TBL81137.1"/>
    <property type="molecule type" value="Genomic_DNA"/>
</dbReference>
<dbReference type="SUPFAM" id="SSF81301">
    <property type="entry name" value="Nucleotidyltransferase"/>
    <property type="match status" value="1"/>
</dbReference>
<dbReference type="Gene3D" id="3.30.460.40">
    <property type="match status" value="1"/>
</dbReference>
<accession>A0A4Q9DVQ6</accession>
<dbReference type="OrthoDB" id="2663421at2"/>
<evidence type="ECO:0000313" key="1">
    <source>
        <dbReference type="EMBL" id="TBL81137.1"/>
    </source>
</evidence>
<dbReference type="AlphaFoldDB" id="A0A4Q9DVQ6"/>
<sequence length="176" mass="19540">MNNPNIQHALAVAMLLERHRIRYSLGGSGLLYSLGLTDRVRDWDMLCEAPKQEVLDALQPLAVTEIQSGDHPFHSAYKLLVFKDEPQVELIGRFAIATERGVVSLPSIACRTWQGLQIGSPEVWYAAYSLMNREEKAALLLSYLQKNGADRGIVQLLTEQPLPEPMAGALLSSIIE</sequence>
<dbReference type="InterPro" id="IPR043519">
    <property type="entry name" value="NT_sf"/>
</dbReference>
<name>A0A4Q9DVQ6_9BACL</name>
<reference evidence="1 2" key="1">
    <citation type="submission" date="2019-02" db="EMBL/GenBank/DDBJ databases">
        <title>Paenibacillus sp. nov., isolated from surface-sterilized tissue of Thalictrum simplex L.</title>
        <authorList>
            <person name="Tuo L."/>
        </authorList>
    </citation>
    <scope>NUCLEOTIDE SEQUENCE [LARGE SCALE GENOMIC DNA]</scope>
    <source>
        <strain evidence="1 2">N2SHLJ1</strain>
    </source>
</reference>
<protein>
    <recommendedName>
        <fullName evidence="3">Nucleotidyltransferase family protein</fullName>
    </recommendedName>
</protein>
<gene>
    <name evidence="1" type="ORF">EYB31_03320</name>
</gene>
<organism evidence="1 2">
    <name type="scientific">Paenibacillus thalictri</name>
    <dbReference type="NCBI Taxonomy" id="2527873"/>
    <lineage>
        <taxon>Bacteria</taxon>
        <taxon>Bacillati</taxon>
        <taxon>Bacillota</taxon>
        <taxon>Bacilli</taxon>
        <taxon>Bacillales</taxon>
        <taxon>Paenibacillaceae</taxon>
        <taxon>Paenibacillus</taxon>
    </lineage>
</organism>
<dbReference type="Proteomes" id="UP000293142">
    <property type="component" value="Unassembled WGS sequence"/>
</dbReference>
<evidence type="ECO:0000313" key="2">
    <source>
        <dbReference type="Proteomes" id="UP000293142"/>
    </source>
</evidence>
<evidence type="ECO:0008006" key="3">
    <source>
        <dbReference type="Google" id="ProtNLM"/>
    </source>
</evidence>
<keyword evidence="2" id="KW-1185">Reference proteome</keyword>
<comment type="caution">
    <text evidence="1">The sequence shown here is derived from an EMBL/GenBank/DDBJ whole genome shotgun (WGS) entry which is preliminary data.</text>
</comment>